<evidence type="ECO:0000259" key="1">
    <source>
        <dbReference type="PROSITE" id="PS50164"/>
    </source>
</evidence>
<dbReference type="Pfam" id="PF01541">
    <property type="entry name" value="GIY-YIG"/>
    <property type="match status" value="1"/>
</dbReference>
<dbReference type="InterPro" id="IPR035901">
    <property type="entry name" value="GIY-YIG_endonuc_sf"/>
</dbReference>
<dbReference type="PANTHER" id="PTHR21301:SF11">
    <property type="entry name" value="GIY-YIG DOMAIN-CONTAINING PROTEIN"/>
    <property type="match status" value="1"/>
</dbReference>
<evidence type="ECO:0000313" key="2">
    <source>
        <dbReference type="EMBL" id="KAK2552055.1"/>
    </source>
</evidence>
<reference evidence="2" key="1">
    <citation type="journal article" date="2023" name="G3 (Bethesda)">
        <title>Whole genome assembly and annotation of the endangered Caribbean coral Acropora cervicornis.</title>
        <authorList>
            <person name="Selwyn J.D."/>
            <person name="Vollmer S.V."/>
        </authorList>
    </citation>
    <scope>NUCLEOTIDE SEQUENCE</scope>
    <source>
        <strain evidence="2">K2</strain>
    </source>
</reference>
<keyword evidence="3" id="KW-1185">Reference proteome</keyword>
<name>A0AAD9Q0H6_ACRCE</name>
<dbReference type="PANTHER" id="PTHR21301">
    <property type="entry name" value="REVERSE TRANSCRIPTASE"/>
    <property type="match status" value="1"/>
</dbReference>
<dbReference type="PROSITE" id="PS50164">
    <property type="entry name" value="GIY_YIG"/>
    <property type="match status" value="1"/>
</dbReference>
<dbReference type="Proteomes" id="UP001249851">
    <property type="component" value="Unassembled WGS sequence"/>
</dbReference>
<organism evidence="2 3">
    <name type="scientific">Acropora cervicornis</name>
    <name type="common">Staghorn coral</name>
    <dbReference type="NCBI Taxonomy" id="6130"/>
    <lineage>
        <taxon>Eukaryota</taxon>
        <taxon>Metazoa</taxon>
        <taxon>Cnidaria</taxon>
        <taxon>Anthozoa</taxon>
        <taxon>Hexacorallia</taxon>
        <taxon>Scleractinia</taxon>
        <taxon>Astrocoeniina</taxon>
        <taxon>Acroporidae</taxon>
        <taxon>Acropora</taxon>
    </lineage>
</organism>
<sequence>MCNKSFKLENNYNTDFIERNTYNRPNDSYNNSYTTTATIPYVRGTSETIARILRPYNIRVAHKPIFTLRRLLTHVKGKDKPEDRPGAVYKIHCSDCQATYIGETGRNLTTRLTEHKRATKKGDLNNNIAKHHLKTNQAIDWDSATCLTYSTDYYQRITLESWFTNLEQTALNRCQPLPTPYKRLLNRKQ</sequence>
<comment type="caution">
    <text evidence="2">The sequence shown here is derived from an EMBL/GenBank/DDBJ whole genome shotgun (WGS) entry which is preliminary data.</text>
</comment>
<feature type="domain" description="GIY-YIG" evidence="1">
    <location>
        <begin position="84"/>
        <end position="173"/>
    </location>
</feature>
<dbReference type="AlphaFoldDB" id="A0AAD9Q0H6"/>
<accession>A0AAD9Q0H6</accession>
<gene>
    <name evidence="2" type="ORF">P5673_027088</name>
</gene>
<dbReference type="Gene3D" id="3.40.1440.10">
    <property type="entry name" value="GIY-YIG endonuclease"/>
    <property type="match status" value="1"/>
</dbReference>
<dbReference type="InterPro" id="IPR000305">
    <property type="entry name" value="GIY-YIG_endonuc"/>
</dbReference>
<dbReference type="SUPFAM" id="SSF82771">
    <property type="entry name" value="GIY-YIG endonuclease"/>
    <property type="match status" value="1"/>
</dbReference>
<protein>
    <recommendedName>
        <fullName evidence="1">GIY-YIG domain-containing protein</fullName>
    </recommendedName>
</protein>
<evidence type="ECO:0000313" key="3">
    <source>
        <dbReference type="Proteomes" id="UP001249851"/>
    </source>
</evidence>
<reference evidence="2" key="2">
    <citation type="journal article" date="2023" name="Science">
        <title>Genomic signatures of disease resistance in endangered staghorn corals.</title>
        <authorList>
            <person name="Vollmer S.V."/>
            <person name="Selwyn J.D."/>
            <person name="Despard B.A."/>
            <person name="Roesel C.L."/>
        </authorList>
    </citation>
    <scope>NUCLEOTIDE SEQUENCE</scope>
    <source>
        <strain evidence="2">K2</strain>
    </source>
</reference>
<proteinExistence type="predicted"/>
<dbReference type="EMBL" id="JARQWQ010000091">
    <property type="protein sequence ID" value="KAK2552055.1"/>
    <property type="molecule type" value="Genomic_DNA"/>
</dbReference>